<feature type="region of interest" description="Disordered" evidence="1">
    <location>
        <begin position="353"/>
        <end position="407"/>
    </location>
</feature>
<protein>
    <submittedName>
        <fullName evidence="2">Uncharacterized protein</fullName>
    </submittedName>
</protein>
<reference evidence="2" key="1">
    <citation type="submission" date="2022-10" db="EMBL/GenBank/DDBJ databases">
        <authorList>
            <person name="Chen Y."/>
            <person name="Dougan E. K."/>
            <person name="Chan C."/>
            <person name="Rhodes N."/>
            <person name="Thang M."/>
        </authorList>
    </citation>
    <scope>NUCLEOTIDE SEQUENCE</scope>
</reference>
<evidence type="ECO:0000313" key="2">
    <source>
        <dbReference type="EMBL" id="CAI3997557.1"/>
    </source>
</evidence>
<dbReference type="EMBL" id="CAMXCT010002350">
    <property type="protein sequence ID" value="CAI3997557.1"/>
    <property type="molecule type" value="Genomic_DNA"/>
</dbReference>
<reference evidence="3 4" key="2">
    <citation type="submission" date="2024-05" db="EMBL/GenBank/DDBJ databases">
        <authorList>
            <person name="Chen Y."/>
            <person name="Shah S."/>
            <person name="Dougan E. K."/>
            <person name="Thang M."/>
            <person name="Chan C."/>
        </authorList>
    </citation>
    <scope>NUCLEOTIDE SEQUENCE [LARGE SCALE GENOMIC DNA]</scope>
</reference>
<sequence>FLASKHSCLAFFFHMASPAPAPPNDADTNLMLDMLAKSNLPQEQVAHLRSELEKAKKPKRKDMQDYSMFGLYLPDKLWQKALNPKEDQMSVLDSVVTHLAEKMGLRCPHELTQGTLCGLLVCTMEALQKEKHKEPLALRAFFLTVKSRVATRLGKYRKVAQPEGCDYMTVLPSNRDELPAGYQQLGLEFSEPKVPLSEILSVANDIVYRKNGKSLQVFPVPNDPMQALQGFMAMPWVAGLMASFRQMSQPEIPVHMLPKPKSAVQSLLDRANSGTPAVASAAQPAVPLALEDKRADKPQNLDVLPPSSVPAPEHQVVPVPKPEPVLAPSVPVPSPDGPMSLAASMDRLKAATNHVDSAHDEKKPPPNRKTLKRPASILQKSMKRPAGSSSSQVQLKRPHGKAALKATSSKPKAVAHFVLGSFSLLVHCGCPRGSPISLTRIFSITVRSSNPWKAMKMTDLKSKVLKLVPKKLLKDYRFGCSSCRYVSYCTPSCWAKRGFSL</sequence>
<dbReference type="EMBL" id="CAMXCT030002350">
    <property type="protein sequence ID" value="CAL4784869.1"/>
    <property type="molecule type" value="Genomic_DNA"/>
</dbReference>
<feature type="region of interest" description="Disordered" evidence="1">
    <location>
        <begin position="298"/>
        <end position="341"/>
    </location>
</feature>
<comment type="caution">
    <text evidence="2">The sequence shown here is derived from an EMBL/GenBank/DDBJ whole genome shotgun (WGS) entry which is preliminary data.</text>
</comment>
<dbReference type="AlphaFoldDB" id="A0A9P1CUW6"/>
<proteinExistence type="predicted"/>
<feature type="compositionally biased region" description="Pro residues" evidence="1">
    <location>
        <begin position="319"/>
        <end position="336"/>
    </location>
</feature>
<evidence type="ECO:0000313" key="3">
    <source>
        <dbReference type="EMBL" id="CAL4784869.1"/>
    </source>
</evidence>
<feature type="non-terminal residue" evidence="2">
    <location>
        <position position="1"/>
    </location>
</feature>
<dbReference type="Proteomes" id="UP001152797">
    <property type="component" value="Unassembled WGS sequence"/>
</dbReference>
<keyword evidence="4" id="KW-1185">Reference proteome</keyword>
<gene>
    <name evidence="2" type="ORF">C1SCF055_LOCUS23929</name>
</gene>
<dbReference type="EMBL" id="CAMXCT020002350">
    <property type="protein sequence ID" value="CAL1150932.1"/>
    <property type="molecule type" value="Genomic_DNA"/>
</dbReference>
<accession>A0A9P1CUW6</accession>
<evidence type="ECO:0000313" key="4">
    <source>
        <dbReference type="Proteomes" id="UP001152797"/>
    </source>
</evidence>
<name>A0A9P1CUW6_9DINO</name>
<organism evidence="2">
    <name type="scientific">Cladocopium goreaui</name>
    <dbReference type="NCBI Taxonomy" id="2562237"/>
    <lineage>
        <taxon>Eukaryota</taxon>
        <taxon>Sar</taxon>
        <taxon>Alveolata</taxon>
        <taxon>Dinophyceae</taxon>
        <taxon>Suessiales</taxon>
        <taxon>Symbiodiniaceae</taxon>
        <taxon>Cladocopium</taxon>
    </lineage>
</organism>
<evidence type="ECO:0000256" key="1">
    <source>
        <dbReference type="SAM" id="MobiDB-lite"/>
    </source>
</evidence>